<gene>
    <name evidence="1" type="ORF">T4A_11408</name>
    <name evidence="2" type="ORF">T4B_4623</name>
    <name evidence="3" type="ORF">T4C_6740</name>
</gene>
<protein>
    <submittedName>
        <fullName evidence="1">Uncharacterized protein</fullName>
    </submittedName>
</protein>
<proteinExistence type="predicted"/>
<dbReference type="EMBL" id="JYDS01000063">
    <property type="protein sequence ID" value="KRZ28074.1"/>
    <property type="molecule type" value="Genomic_DNA"/>
</dbReference>
<evidence type="ECO:0000313" key="1">
    <source>
        <dbReference type="EMBL" id="KRY72609.1"/>
    </source>
</evidence>
<comment type="caution">
    <text evidence="1">The sequence shown here is derived from an EMBL/GenBank/DDBJ whole genome shotgun (WGS) entry which is preliminary data.</text>
</comment>
<dbReference type="EMBL" id="JYDV01000102">
    <property type="protein sequence ID" value="KRZ33657.1"/>
    <property type="molecule type" value="Genomic_DNA"/>
</dbReference>
<name>A0A0V1EGA1_TRIPS</name>
<organism evidence="1 4">
    <name type="scientific">Trichinella pseudospiralis</name>
    <name type="common">Parasitic roundworm</name>
    <dbReference type="NCBI Taxonomy" id="6337"/>
    <lineage>
        <taxon>Eukaryota</taxon>
        <taxon>Metazoa</taxon>
        <taxon>Ecdysozoa</taxon>
        <taxon>Nematoda</taxon>
        <taxon>Enoplea</taxon>
        <taxon>Dorylaimia</taxon>
        <taxon>Trichinellida</taxon>
        <taxon>Trichinellidae</taxon>
        <taxon>Trichinella</taxon>
    </lineage>
</organism>
<dbReference type="AlphaFoldDB" id="A0A0V1EGA1"/>
<evidence type="ECO:0000313" key="5">
    <source>
        <dbReference type="Proteomes" id="UP000054805"/>
    </source>
</evidence>
<dbReference type="Proteomes" id="UP000054632">
    <property type="component" value="Unassembled WGS sequence"/>
</dbReference>
<evidence type="ECO:0000313" key="4">
    <source>
        <dbReference type="Proteomes" id="UP000054632"/>
    </source>
</evidence>
<evidence type="ECO:0000313" key="2">
    <source>
        <dbReference type="EMBL" id="KRZ28074.1"/>
    </source>
</evidence>
<accession>A0A0V1EGA1</accession>
<dbReference type="EMBL" id="JYDR01000042">
    <property type="protein sequence ID" value="KRY72609.1"/>
    <property type="molecule type" value="Genomic_DNA"/>
</dbReference>
<evidence type="ECO:0000313" key="3">
    <source>
        <dbReference type="EMBL" id="KRZ33657.1"/>
    </source>
</evidence>
<reference evidence="4 5" key="1">
    <citation type="submission" date="2015-01" db="EMBL/GenBank/DDBJ databases">
        <title>Evolution of Trichinella species and genotypes.</title>
        <authorList>
            <person name="Korhonen P.K."/>
            <person name="Edoardo P."/>
            <person name="Giuseppe L.R."/>
            <person name="Gasser R.B."/>
        </authorList>
    </citation>
    <scope>NUCLEOTIDE SEQUENCE [LARGE SCALE GENOMIC DNA]</scope>
    <source>
        <strain evidence="1">ISS13</strain>
        <strain evidence="3">ISS176</strain>
        <strain evidence="2">ISS588</strain>
    </source>
</reference>
<dbReference type="Proteomes" id="UP000054826">
    <property type="component" value="Unassembled WGS sequence"/>
</dbReference>
<dbReference type="Proteomes" id="UP000054805">
    <property type="component" value="Unassembled WGS sequence"/>
</dbReference>
<sequence length="112" mass="13254">MEHNEKLIFSCSSKRLNDFSSELSALNLPHWLQLQFLQEFLLPHFLCACSAYNSLEIRLLTSSLYVKLELINSVCLVAWRCWIENKPEDEWRPRRLTGDKSKRRLDLLPMTD</sequence>
<keyword evidence="5" id="KW-1185">Reference proteome</keyword>